<protein>
    <submittedName>
        <fullName evidence="4">Fic family protein</fullName>
    </submittedName>
</protein>
<accession>A0AAU7CKT6</accession>
<name>A0AAU7CKT6_9BACT</name>
<dbReference type="RefSeq" id="WP_406698979.1">
    <property type="nucleotide sequence ID" value="NZ_CP155447.1"/>
</dbReference>
<proteinExistence type="predicted"/>
<dbReference type="PANTHER" id="PTHR13504:SF38">
    <property type="entry name" value="FIDO DOMAIN-CONTAINING PROTEIN"/>
    <property type="match status" value="1"/>
</dbReference>
<keyword evidence="2" id="KW-0067">ATP-binding</keyword>
<dbReference type="PROSITE" id="PS51459">
    <property type="entry name" value="FIDO"/>
    <property type="match status" value="1"/>
</dbReference>
<evidence type="ECO:0000256" key="2">
    <source>
        <dbReference type="PIRSR" id="PIRSR640198-2"/>
    </source>
</evidence>
<feature type="domain" description="Fido" evidence="3">
    <location>
        <begin position="182"/>
        <end position="336"/>
    </location>
</feature>
<dbReference type="Pfam" id="PF02661">
    <property type="entry name" value="Fic"/>
    <property type="match status" value="1"/>
</dbReference>
<feature type="binding site" evidence="2">
    <location>
        <begin position="217"/>
        <end position="226"/>
    </location>
    <ligand>
        <name>ATP</name>
        <dbReference type="ChEBI" id="CHEBI:30616"/>
    </ligand>
</feature>
<evidence type="ECO:0000256" key="1">
    <source>
        <dbReference type="PIRSR" id="PIRSR640198-1"/>
    </source>
</evidence>
<reference evidence="4" key="1">
    <citation type="submission" date="2024-05" db="EMBL/GenBank/DDBJ databases">
        <title>Planctomycetes of the genus Singulisphaera possess chitinolytic capabilities.</title>
        <authorList>
            <person name="Ivanova A."/>
        </authorList>
    </citation>
    <scope>NUCLEOTIDE SEQUENCE</scope>
    <source>
        <strain evidence="4">Ch08T</strain>
    </source>
</reference>
<dbReference type="Gene3D" id="1.10.3290.10">
    <property type="entry name" value="Fido-like domain"/>
    <property type="match status" value="1"/>
</dbReference>
<organism evidence="4">
    <name type="scientific">Singulisphaera sp. Ch08</name>
    <dbReference type="NCBI Taxonomy" id="3120278"/>
    <lineage>
        <taxon>Bacteria</taxon>
        <taxon>Pseudomonadati</taxon>
        <taxon>Planctomycetota</taxon>
        <taxon>Planctomycetia</taxon>
        <taxon>Isosphaerales</taxon>
        <taxon>Isosphaeraceae</taxon>
        <taxon>Singulisphaera</taxon>
    </lineage>
</organism>
<dbReference type="GO" id="GO:0005524">
    <property type="term" value="F:ATP binding"/>
    <property type="evidence" value="ECO:0007669"/>
    <property type="project" value="UniProtKB-KW"/>
</dbReference>
<dbReference type="SUPFAM" id="SSF140931">
    <property type="entry name" value="Fic-like"/>
    <property type="match status" value="1"/>
</dbReference>
<gene>
    <name evidence="4" type="ORF">V5E97_08845</name>
</gene>
<evidence type="ECO:0000259" key="3">
    <source>
        <dbReference type="PROSITE" id="PS51459"/>
    </source>
</evidence>
<dbReference type="InterPro" id="IPR036597">
    <property type="entry name" value="Fido-like_dom_sf"/>
</dbReference>
<dbReference type="InterPro" id="IPR003812">
    <property type="entry name" value="Fido"/>
</dbReference>
<dbReference type="PANTHER" id="PTHR13504">
    <property type="entry name" value="FIDO DOMAIN-CONTAINING PROTEIN DDB_G0283145"/>
    <property type="match status" value="1"/>
</dbReference>
<evidence type="ECO:0000313" key="4">
    <source>
        <dbReference type="EMBL" id="XBH06127.1"/>
    </source>
</evidence>
<dbReference type="EMBL" id="CP155447">
    <property type="protein sequence ID" value="XBH06127.1"/>
    <property type="molecule type" value="Genomic_DNA"/>
</dbReference>
<sequence>MKTPTTPPSLSKLLKGIGPDNLLQLLAKVAEPTVSGEYLHWDKLRHRTPPFDLSLREWWLGLKLQRGTQAKPIALSDNCGTPFSFNLADPIPEKLHEIDLKAGGAVQMPEPVVNPESRNSYIVRSLMEEAITSSQLEGAATTREVAKEMIRRGITPRDRSEQMILNNFQTMERIIQVKNEPLTEDLIFEIHRMVTDKTLDNNSAAGRLRRDDENCVVGDDFGEIDHVPPNPIELPARMAAMIDFANGKTPSYFVHPAIRSIILHFWLAYDHPFIDGNGRTARALFYWSMLRHHYWLFEFVSISRIFLRAPVKYGRAFLYTETDDNDLTYFLIYHLQAIDESIRDLYNYINLKTNQTKALGQELSGMVLLNHRQRDLISHALRHPGFLYSIKSHQNSHSVVYQTARNDLLDLVSRGLLTKEVRGKSFSFKPAKDIAEKLREPGP</sequence>
<dbReference type="AlphaFoldDB" id="A0AAU7CKT6"/>
<feature type="active site" evidence="1">
    <location>
        <position position="271"/>
    </location>
</feature>
<dbReference type="InterPro" id="IPR040198">
    <property type="entry name" value="Fido_containing"/>
</dbReference>
<feature type="binding site" evidence="2">
    <location>
        <begin position="275"/>
        <end position="282"/>
    </location>
    <ligand>
        <name>ATP</name>
        <dbReference type="ChEBI" id="CHEBI:30616"/>
    </ligand>
</feature>
<keyword evidence="2" id="KW-0547">Nucleotide-binding</keyword>